<protein>
    <recommendedName>
        <fullName evidence="1">Thioredoxin-like fold domain-containing protein</fullName>
    </recommendedName>
</protein>
<dbReference type="SUPFAM" id="SSF52833">
    <property type="entry name" value="Thioredoxin-like"/>
    <property type="match status" value="1"/>
</dbReference>
<dbReference type="InterPro" id="IPR036249">
    <property type="entry name" value="Thioredoxin-like_sf"/>
</dbReference>
<sequence length="114" mass="13079">MQVFKVIEGEMLKPTKGLLVRSWGEDIVNLVQFPRTHTIVDASPFCVKLETWLRITGIKYKNVSNEFSKSSAKGQVPFIELNGRQFADSNFIIDHLRSHFKLTIDENLNNKEKG</sequence>
<dbReference type="PANTHER" id="PTHR12289:SF72">
    <property type="entry name" value="GST N-TERMINAL DOMAIN-CONTAINING PROTEIN"/>
    <property type="match status" value="1"/>
</dbReference>
<dbReference type="OrthoDB" id="5809458at2759"/>
<name>A0A8S9ZVQ1_9BILA</name>
<evidence type="ECO:0000313" key="3">
    <source>
        <dbReference type="Proteomes" id="UP000605970"/>
    </source>
</evidence>
<dbReference type="PANTHER" id="PTHR12289">
    <property type="entry name" value="METAXIN RELATED"/>
    <property type="match status" value="1"/>
</dbReference>
<feature type="domain" description="Thioredoxin-like fold" evidence="1">
    <location>
        <begin position="44"/>
        <end position="113"/>
    </location>
</feature>
<keyword evidence="3" id="KW-1185">Reference proteome</keyword>
<organism evidence="2 3">
    <name type="scientific">Meloidogyne graminicola</name>
    <dbReference type="NCBI Taxonomy" id="189291"/>
    <lineage>
        <taxon>Eukaryota</taxon>
        <taxon>Metazoa</taxon>
        <taxon>Ecdysozoa</taxon>
        <taxon>Nematoda</taxon>
        <taxon>Chromadorea</taxon>
        <taxon>Rhabditida</taxon>
        <taxon>Tylenchina</taxon>
        <taxon>Tylenchomorpha</taxon>
        <taxon>Tylenchoidea</taxon>
        <taxon>Meloidogynidae</taxon>
        <taxon>Meloidogyninae</taxon>
        <taxon>Meloidogyne</taxon>
    </lineage>
</organism>
<dbReference type="AlphaFoldDB" id="A0A8S9ZVQ1"/>
<accession>A0A8S9ZVQ1</accession>
<evidence type="ECO:0000313" key="2">
    <source>
        <dbReference type="EMBL" id="KAF7637720.1"/>
    </source>
</evidence>
<evidence type="ECO:0000259" key="1">
    <source>
        <dbReference type="Pfam" id="PF17172"/>
    </source>
</evidence>
<dbReference type="CDD" id="cd03080">
    <property type="entry name" value="GST_N_Metaxin_like"/>
    <property type="match status" value="1"/>
</dbReference>
<dbReference type="Pfam" id="PF17172">
    <property type="entry name" value="GST_N_4"/>
    <property type="match status" value="1"/>
</dbReference>
<proteinExistence type="predicted"/>
<dbReference type="InterPro" id="IPR050931">
    <property type="entry name" value="Mito_Protein_Transport_Metaxin"/>
</dbReference>
<reference evidence="2" key="1">
    <citation type="journal article" date="2020" name="Ecol. Evol.">
        <title>Genome structure and content of the rice root-knot nematode (Meloidogyne graminicola).</title>
        <authorList>
            <person name="Phan N.T."/>
            <person name="Danchin E.G.J."/>
            <person name="Klopp C."/>
            <person name="Perfus-Barbeoch L."/>
            <person name="Kozlowski D.K."/>
            <person name="Koutsovoulos G.D."/>
            <person name="Lopez-Roques C."/>
            <person name="Bouchez O."/>
            <person name="Zahm M."/>
            <person name="Besnard G."/>
            <person name="Bellafiore S."/>
        </authorList>
    </citation>
    <scope>NUCLEOTIDE SEQUENCE</scope>
    <source>
        <strain evidence="2">VN-18</strain>
    </source>
</reference>
<dbReference type="InterPro" id="IPR012336">
    <property type="entry name" value="Thioredoxin-like_fold"/>
</dbReference>
<dbReference type="GO" id="GO:0005737">
    <property type="term" value="C:cytoplasm"/>
    <property type="evidence" value="ECO:0007669"/>
    <property type="project" value="TreeGrafter"/>
</dbReference>
<dbReference type="Gene3D" id="3.40.30.10">
    <property type="entry name" value="Glutaredoxin"/>
    <property type="match status" value="1"/>
</dbReference>
<comment type="caution">
    <text evidence="2">The sequence shown here is derived from an EMBL/GenBank/DDBJ whole genome shotgun (WGS) entry which is preliminary data.</text>
</comment>
<dbReference type="Proteomes" id="UP000605970">
    <property type="component" value="Unassembled WGS sequence"/>
</dbReference>
<gene>
    <name evidence="2" type="ORF">Mgra_00002979</name>
</gene>
<dbReference type="EMBL" id="JABEBT010000018">
    <property type="protein sequence ID" value="KAF7637720.1"/>
    <property type="molecule type" value="Genomic_DNA"/>
</dbReference>